<gene>
    <name evidence="1" type="ORF">HJG40_07050</name>
</gene>
<accession>A0ABS5ZPS5</accession>
<evidence type="ECO:0000313" key="1">
    <source>
        <dbReference type="EMBL" id="MBU2738552.1"/>
    </source>
</evidence>
<name>A0ABS5ZPS5_9PROT</name>
<keyword evidence="2" id="KW-1185">Reference proteome</keyword>
<proteinExistence type="predicted"/>
<reference evidence="1 2" key="1">
    <citation type="journal article" date="2021" name="ISME J.">
        <title>Genomic evolution of the class Acidithiobacillia: deep-branching Proteobacteria living in extreme acidic conditions.</title>
        <authorList>
            <person name="Moya-Beltran A."/>
            <person name="Beard S."/>
            <person name="Rojas-Villalobos C."/>
            <person name="Issotta F."/>
            <person name="Gallardo Y."/>
            <person name="Ulloa R."/>
            <person name="Giaveno A."/>
            <person name="Degli Esposti M."/>
            <person name="Johnson D.B."/>
            <person name="Quatrini R."/>
        </authorList>
    </citation>
    <scope>NUCLEOTIDE SEQUENCE [LARGE SCALE GENOMIC DNA]</scope>
    <source>
        <strain evidence="1 2">ATCC 19703</strain>
    </source>
</reference>
<evidence type="ECO:0000313" key="2">
    <source>
        <dbReference type="Proteomes" id="UP001197028"/>
    </source>
</evidence>
<dbReference type="RefSeq" id="WP_215863523.1">
    <property type="nucleotide sequence ID" value="NZ_JABELD010000051.1"/>
</dbReference>
<comment type="caution">
    <text evidence="1">The sequence shown here is derived from an EMBL/GenBank/DDBJ whole genome shotgun (WGS) entry which is preliminary data.</text>
</comment>
<organism evidence="1 2">
    <name type="scientific">Acidithiobacillus concretivorus</name>
    <dbReference type="NCBI Taxonomy" id="3063952"/>
    <lineage>
        <taxon>Bacteria</taxon>
        <taxon>Pseudomonadati</taxon>
        <taxon>Pseudomonadota</taxon>
        <taxon>Acidithiobacillia</taxon>
        <taxon>Acidithiobacillales</taxon>
        <taxon>Acidithiobacillaceae</taxon>
        <taxon>Acidithiobacillus</taxon>
    </lineage>
</organism>
<dbReference type="Proteomes" id="UP001197028">
    <property type="component" value="Unassembled WGS sequence"/>
</dbReference>
<dbReference type="EMBL" id="JABELD010000051">
    <property type="protein sequence ID" value="MBU2738552.1"/>
    <property type="molecule type" value="Genomic_DNA"/>
</dbReference>
<protein>
    <submittedName>
        <fullName evidence="1">Uncharacterized protein</fullName>
    </submittedName>
</protein>
<sequence length="208" mass="24313">MGESEVQPRNLNQKRISRAEKYFNTRREWMSPDLLINPVGTIILWDGKGWQTAPWLYDFMEILRSDFLDYEDLRTMISLPIRQNAAEYWDMVMLTSGLSGNFGNKKRATLWPQEPPVSSILAMDQMAYPPKIIPEIYIDCIPERMINTLKQCMDMPEKVIYWRPSQANIVAMEAFDVIWEDMEDDLIRFPEVQFAGQPEDVIAILGKK</sequence>